<accession>A0A6M3L045</accession>
<proteinExistence type="predicted"/>
<name>A0A6M3L045_9ZZZZ</name>
<dbReference type="EMBL" id="MT142740">
    <property type="protein sequence ID" value="QJA87917.1"/>
    <property type="molecule type" value="Genomic_DNA"/>
</dbReference>
<organism evidence="1">
    <name type="scientific">viral metagenome</name>
    <dbReference type="NCBI Taxonomy" id="1070528"/>
    <lineage>
        <taxon>unclassified sequences</taxon>
        <taxon>metagenomes</taxon>
        <taxon>organismal metagenomes</taxon>
    </lineage>
</organism>
<dbReference type="AlphaFoldDB" id="A0A6M3L045"/>
<evidence type="ECO:0000313" key="1">
    <source>
        <dbReference type="EMBL" id="QJA87917.1"/>
    </source>
</evidence>
<protein>
    <submittedName>
        <fullName evidence="1">Uncharacterized protein</fullName>
    </submittedName>
</protein>
<gene>
    <name evidence="1" type="ORF">MM415B02871_0013</name>
</gene>
<sequence length="62" mass="7593">MKPRLFGVVVLFLSATYDRARFETMKEDYKKLIKMALKEIDEWGKFLIECQKHERQKKRKSR</sequence>
<reference evidence="1" key="1">
    <citation type="submission" date="2020-03" db="EMBL/GenBank/DDBJ databases">
        <title>The deep terrestrial virosphere.</title>
        <authorList>
            <person name="Holmfeldt K."/>
            <person name="Nilsson E."/>
            <person name="Simone D."/>
            <person name="Lopez-Fernandez M."/>
            <person name="Wu X."/>
            <person name="de Brujin I."/>
            <person name="Lundin D."/>
            <person name="Andersson A."/>
            <person name="Bertilsson S."/>
            <person name="Dopson M."/>
        </authorList>
    </citation>
    <scope>NUCLEOTIDE SEQUENCE</scope>
    <source>
        <strain evidence="1">MM415B02871</strain>
    </source>
</reference>